<comment type="subcellular location">
    <subcellularLocation>
        <location evidence="1">Secreted</location>
        <location evidence="1">Extracellular space</location>
        <location evidence="1">Apoplast</location>
    </subcellularLocation>
</comment>
<evidence type="ECO:0000256" key="4">
    <source>
        <dbReference type="ARBA" id="ARBA00022729"/>
    </source>
</evidence>
<protein>
    <submittedName>
        <fullName evidence="6">Uncharacterized protein</fullName>
    </submittedName>
</protein>
<keyword evidence="2" id="KW-0052">Apoplast</keyword>
<keyword evidence="3" id="KW-0964">Secreted</keyword>
<dbReference type="PANTHER" id="PTHR31279:SF54">
    <property type="entry name" value="PROTEIN EXORDIUM-RELATED"/>
    <property type="match status" value="1"/>
</dbReference>
<dbReference type="AlphaFoldDB" id="A0A8T3AF29"/>
<evidence type="ECO:0000256" key="2">
    <source>
        <dbReference type="ARBA" id="ARBA00022523"/>
    </source>
</evidence>
<gene>
    <name evidence="6" type="ORF">KFK09_024901</name>
</gene>
<comment type="similarity">
    <text evidence="5">Belongs to the EXORDIUM family.</text>
</comment>
<keyword evidence="4" id="KW-0732">Signal</keyword>
<evidence type="ECO:0000256" key="3">
    <source>
        <dbReference type="ARBA" id="ARBA00022525"/>
    </source>
</evidence>
<keyword evidence="7" id="KW-1185">Reference proteome</keyword>
<evidence type="ECO:0000256" key="5">
    <source>
        <dbReference type="ARBA" id="ARBA00023591"/>
    </source>
</evidence>
<organism evidence="6 7">
    <name type="scientific">Dendrobium nobile</name>
    <name type="common">Orchid</name>
    <dbReference type="NCBI Taxonomy" id="94219"/>
    <lineage>
        <taxon>Eukaryota</taxon>
        <taxon>Viridiplantae</taxon>
        <taxon>Streptophyta</taxon>
        <taxon>Embryophyta</taxon>
        <taxon>Tracheophyta</taxon>
        <taxon>Spermatophyta</taxon>
        <taxon>Magnoliopsida</taxon>
        <taxon>Liliopsida</taxon>
        <taxon>Asparagales</taxon>
        <taxon>Orchidaceae</taxon>
        <taxon>Epidendroideae</taxon>
        <taxon>Malaxideae</taxon>
        <taxon>Dendrobiinae</taxon>
        <taxon>Dendrobium</taxon>
    </lineage>
</organism>
<reference evidence="6" key="1">
    <citation type="journal article" date="2022" name="Front. Genet.">
        <title>Chromosome-Scale Assembly of the Dendrobium nobile Genome Provides Insights Into the Molecular Mechanism of the Biosynthesis of the Medicinal Active Ingredient of Dendrobium.</title>
        <authorList>
            <person name="Xu Q."/>
            <person name="Niu S.-C."/>
            <person name="Li K.-L."/>
            <person name="Zheng P.-J."/>
            <person name="Zhang X.-J."/>
            <person name="Jia Y."/>
            <person name="Liu Y."/>
            <person name="Niu Y.-X."/>
            <person name="Yu L.-H."/>
            <person name="Chen D.-F."/>
            <person name="Zhang G.-Q."/>
        </authorList>
    </citation>
    <scope>NUCLEOTIDE SEQUENCE</scope>
    <source>
        <tissue evidence="6">Leaf</tissue>
    </source>
</reference>
<sequence>MRDARVVSRFQSGRCAYIGVGNSAVQCPGQCVWSFHHPLNGPQASPLTAPNGDVGVDSMVMNLASMIAGTVTVTVTNPFFMGPKTAQLEAATACPGIIQITPVSY</sequence>
<comment type="caution">
    <text evidence="6">The sequence shown here is derived from an EMBL/GenBank/DDBJ whole genome shotgun (WGS) entry which is preliminary data.</text>
</comment>
<dbReference type="InterPro" id="IPR006766">
    <property type="entry name" value="EXORDIUM-like"/>
</dbReference>
<evidence type="ECO:0000256" key="1">
    <source>
        <dbReference type="ARBA" id="ARBA00004271"/>
    </source>
</evidence>
<dbReference type="OrthoDB" id="1727082at2759"/>
<dbReference type="GO" id="GO:0048046">
    <property type="term" value="C:apoplast"/>
    <property type="evidence" value="ECO:0007669"/>
    <property type="project" value="UniProtKB-SubCell"/>
</dbReference>
<accession>A0A8T3AF29</accession>
<evidence type="ECO:0000313" key="6">
    <source>
        <dbReference type="EMBL" id="KAI0494758.1"/>
    </source>
</evidence>
<dbReference type="Proteomes" id="UP000829196">
    <property type="component" value="Unassembled WGS sequence"/>
</dbReference>
<evidence type="ECO:0000313" key="7">
    <source>
        <dbReference type="Proteomes" id="UP000829196"/>
    </source>
</evidence>
<name>A0A8T3AF29_DENNO</name>
<dbReference type="PANTHER" id="PTHR31279">
    <property type="entry name" value="PROTEIN EXORDIUM-LIKE 5"/>
    <property type="match status" value="1"/>
</dbReference>
<dbReference type="Pfam" id="PF04674">
    <property type="entry name" value="Phi_1"/>
    <property type="match status" value="1"/>
</dbReference>
<proteinExistence type="inferred from homology"/>
<dbReference type="EMBL" id="JAGYWB010000017">
    <property type="protein sequence ID" value="KAI0494758.1"/>
    <property type="molecule type" value="Genomic_DNA"/>
</dbReference>